<dbReference type="EMBL" id="HE797391">
    <property type="protein sequence ID" value="CCM06556.1"/>
    <property type="molecule type" value="Genomic_DNA"/>
</dbReference>
<protein>
    <submittedName>
        <fullName evidence="2">Uncharacterized protein</fullName>
    </submittedName>
</protein>
<proteinExistence type="predicted"/>
<keyword evidence="3" id="KW-1185">Reference proteome</keyword>
<dbReference type="Proteomes" id="UP000006352">
    <property type="component" value="Unassembled WGS sequence"/>
</dbReference>
<reference evidence="2 3" key="1">
    <citation type="journal article" date="2012" name="Appl. Environ. Microbiol.">
        <title>Short-read sequencing for genomic analysis of the brown rot fungus Fibroporia radiculosa.</title>
        <authorList>
            <person name="Tang J.D."/>
            <person name="Perkins A.D."/>
            <person name="Sonstegard T.S."/>
            <person name="Schroeder S.G."/>
            <person name="Burgess S.C."/>
            <person name="Diehl S.V."/>
        </authorList>
    </citation>
    <scope>NUCLEOTIDE SEQUENCE [LARGE SCALE GENOMIC DNA]</scope>
    <source>
        <strain evidence="2 3">TFFH 294</strain>
    </source>
</reference>
<dbReference type="InParanoid" id="J4ICK2"/>
<evidence type="ECO:0000313" key="2">
    <source>
        <dbReference type="EMBL" id="CCM06556.1"/>
    </source>
</evidence>
<accession>J4ICK2</accession>
<name>J4ICK2_9APHY</name>
<dbReference type="HOGENOM" id="CLU_2960762_0_0_1"/>
<feature type="region of interest" description="Disordered" evidence="1">
    <location>
        <begin position="32"/>
        <end position="59"/>
    </location>
</feature>
<dbReference type="GeneID" id="24101456"/>
<organism evidence="2 3">
    <name type="scientific">Fibroporia radiculosa</name>
    <dbReference type="NCBI Taxonomy" id="599839"/>
    <lineage>
        <taxon>Eukaryota</taxon>
        <taxon>Fungi</taxon>
        <taxon>Dikarya</taxon>
        <taxon>Basidiomycota</taxon>
        <taxon>Agaricomycotina</taxon>
        <taxon>Agaricomycetes</taxon>
        <taxon>Polyporales</taxon>
        <taxon>Fibroporiaceae</taxon>
        <taxon>Fibroporia</taxon>
    </lineage>
</organism>
<gene>
    <name evidence="2" type="ORF">FIBRA_08831</name>
</gene>
<dbReference type="RefSeq" id="XP_012185839.1">
    <property type="nucleotide sequence ID" value="XM_012330449.1"/>
</dbReference>
<dbReference type="AlphaFoldDB" id="J4ICK2"/>
<evidence type="ECO:0000313" key="3">
    <source>
        <dbReference type="Proteomes" id="UP000006352"/>
    </source>
</evidence>
<evidence type="ECO:0000256" key="1">
    <source>
        <dbReference type="SAM" id="MobiDB-lite"/>
    </source>
</evidence>
<sequence>MVPYGAVRVKGFKSDNTAYEFNTFSHPEAVREPLSRVRLGTDPDPSRTGPRGRDGTRGR</sequence>